<evidence type="ECO:0000313" key="2">
    <source>
        <dbReference type="Proteomes" id="UP000199658"/>
    </source>
</evidence>
<dbReference type="AlphaFoldDB" id="A0A1I6GAH4"/>
<gene>
    <name evidence="1" type="ORF">SAMN04488002_1143</name>
</gene>
<keyword evidence="2" id="KW-1185">Reference proteome</keyword>
<name>A0A1I6GAH4_9RHOB</name>
<sequence length="208" mass="23812">MAKGEMKVFDEPHFRLLRLAARFRPTSETNLRNVNSAEVASVIEGLMSNGFYADEFAYLESPDLNYFEMLPKLEDFLTSLSWKPLSEEQEFRFLTAVYAEIGSRDDLSAYHAITRWMEDVGREMDESFHNQFVADGIEAERLYGCYYSHSPVLGGDLIPSVENPNAHDWGMEGEARPKRVFAEWLAAHPNDKMVNQPFDENLLSKLSA</sequence>
<dbReference type="Proteomes" id="UP000199658">
    <property type="component" value="Unassembled WGS sequence"/>
</dbReference>
<organism evidence="1 2">
    <name type="scientific">Litoreibacter janthinus</name>
    <dbReference type="NCBI Taxonomy" id="670154"/>
    <lineage>
        <taxon>Bacteria</taxon>
        <taxon>Pseudomonadati</taxon>
        <taxon>Pseudomonadota</taxon>
        <taxon>Alphaproteobacteria</taxon>
        <taxon>Rhodobacterales</taxon>
        <taxon>Roseobacteraceae</taxon>
        <taxon>Litoreibacter</taxon>
    </lineage>
</organism>
<proteinExistence type="predicted"/>
<dbReference type="EMBL" id="FOYO01000001">
    <property type="protein sequence ID" value="SFR39140.1"/>
    <property type="molecule type" value="Genomic_DNA"/>
</dbReference>
<accession>A0A1I6GAH4</accession>
<dbReference type="OrthoDB" id="7842288at2"/>
<evidence type="ECO:0000313" key="1">
    <source>
        <dbReference type="EMBL" id="SFR39140.1"/>
    </source>
</evidence>
<dbReference type="RefSeq" id="WP_090213600.1">
    <property type="nucleotide sequence ID" value="NZ_FOYO01000001.1"/>
</dbReference>
<reference evidence="2" key="1">
    <citation type="submission" date="2016-10" db="EMBL/GenBank/DDBJ databases">
        <authorList>
            <person name="Varghese N."/>
            <person name="Submissions S."/>
        </authorList>
    </citation>
    <scope>NUCLEOTIDE SEQUENCE [LARGE SCALE GENOMIC DNA]</scope>
    <source>
        <strain evidence="2">DSM 26921</strain>
    </source>
</reference>
<protein>
    <submittedName>
        <fullName evidence="1">Uncharacterized protein</fullName>
    </submittedName>
</protein>